<protein>
    <submittedName>
        <fullName evidence="7">Flagellar hook-associated protein FlgL</fullName>
    </submittedName>
</protein>
<keyword evidence="8" id="KW-1185">Reference proteome</keyword>
<evidence type="ECO:0000259" key="6">
    <source>
        <dbReference type="Pfam" id="PF00700"/>
    </source>
</evidence>
<dbReference type="InterPro" id="IPR001029">
    <property type="entry name" value="Flagellin_N"/>
</dbReference>
<keyword evidence="7" id="KW-0282">Flagellum</keyword>
<dbReference type="NCBIfam" id="TIGR02550">
    <property type="entry name" value="flagell_flgL"/>
    <property type="match status" value="1"/>
</dbReference>
<gene>
    <name evidence="7" type="primary">flgL</name>
    <name evidence="7" type="ORF">FFV09_08330</name>
</gene>
<dbReference type="PANTHER" id="PTHR42792:SF1">
    <property type="entry name" value="FLAGELLAR HOOK-ASSOCIATED PROTEIN 3"/>
    <property type="match status" value="1"/>
</dbReference>
<evidence type="ECO:0000256" key="3">
    <source>
        <dbReference type="ARBA" id="ARBA00023143"/>
    </source>
</evidence>
<keyword evidence="3" id="KW-0975">Bacterial flagellum</keyword>
<dbReference type="Pfam" id="PF00669">
    <property type="entry name" value="Flagellin_N"/>
    <property type="match status" value="1"/>
</dbReference>
<evidence type="ECO:0000256" key="1">
    <source>
        <dbReference type="ARBA" id="ARBA00004365"/>
    </source>
</evidence>
<feature type="domain" description="Flagellin C-terminal" evidence="6">
    <location>
        <begin position="220"/>
        <end position="302"/>
    </location>
</feature>
<dbReference type="AlphaFoldDB" id="A0A4Y6UXV7"/>
<dbReference type="InterPro" id="IPR001492">
    <property type="entry name" value="Flagellin"/>
</dbReference>
<dbReference type="Gene3D" id="1.20.1330.10">
    <property type="entry name" value="f41 fragment of flagellin, N-terminal domain"/>
    <property type="match status" value="1"/>
</dbReference>
<keyword evidence="7" id="KW-0969">Cilium</keyword>
<feature type="coiled-coil region" evidence="4">
    <location>
        <begin position="237"/>
        <end position="264"/>
    </location>
</feature>
<dbReference type="GO" id="GO:0071973">
    <property type="term" value="P:bacterial-type flagellum-dependent cell motility"/>
    <property type="evidence" value="ECO:0007669"/>
    <property type="project" value="InterPro"/>
</dbReference>
<dbReference type="InterPro" id="IPR046358">
    <property type="entry name" value="Flagellin_C"/>
</dbReference>
<accession>A0A4Y6UXV7</accession>
<comment type="similarity">
    <text evidence="2">Belongs to the bacterial flagellin family.</text>
</comment>
<dbReference type="RefSeq" id="WP_141447404.1">
    <property type="nucleotide sequence ID" value="NZ_CP041217.1"/>
</dbReference>
<dbReference type="PANTHER" id="PTHR42792">
    <property type="entry name" value="FLAGELLIN"/>
    <property type="match status" value="1"/>
</dbReference>
<dbReference type="PRINTS" id="PR00207">
    <property type="entry name" value="FLAGELLIN"/>
</dbReference>
<evidence type="ECO:0000259" key="5">
    <source>
        <dbReference type="Pfam" id="PF00669"/>
    </source>
</evidence>
<keyword evidence="4" id="KW-0175">Coiled coil</keyword>
<comment type="subcellular location">
    <subcellularLocation>
        <location evidence="1">Bacterial flagellum</location>
    </subcellularLocation>
</comment>
<evidence type="ECO:0000313" key="7">
    <source>
        <dbReference type="EMBL" id="QDH20855.1"/>
    </source>
</evidence>
<evidence type="ECO:0000256" key="4">
    <source>
        <dbReference type="SAM" id="Coils"/>
    </source>
</evidence>
<dbReference type="Pfam" id="PF00700">
    <property type="entry name" value="Flagellin_C"/>
    <property type="match status" value="1"/>
</dbReference>
<dbReference type="EMBL" id="CP041217">
    <property type="protein sequence ID" value="QDH20855.1"/>
    <property type="molecule type" value="Genomic_DNA"/>
</dbReference>
<dbReference type="KEGG" id="saca:FFV09_08330"/>
<dbReference type="GO" id="GO:0005198">
    <property type="term" value="F:structural molecule activity"/>
    <property type="evidence" value="ECO:0007669"/>
    <property type="project" value="InterPro"/>
</dbReference>
<dbReference type="Proteomes" id="UP000316968">
    <property type="component" value="Chromosome"/>
</dbReference>
<sequence>MRVTSGMMSNHLLNNLNRTASKMNDTQLQMTTGMKINKPSDDPTGITYSLRYRQELSSNEQYQRNTDSALSWLGFNDDVLTEVNSVMQRVRELTVQASTGTNSQESHNSIQAEIKQLKEQMIDVGNSQFNGKYIFNGETYDQKPYGFAKVNGVSDTSAARSLVLDQGQVKYTVGAGVQMSINTSGNTVFGGDEADNMFAIFNNLEAALDNGDLKAIGAQLDMIDSRTNKFAVVHAEVGAKTNRLELMENRLGNLETNLTELQSKTEDADYAKLMIKSKIEESVYNASLSVGAKIISTSLVDFMR</sequence>
<evidence type="ECO:0000256" key="2">
    <source>
        <dbReference type="ARBA" id="ARBA00005709"/>
    </source>
</evidence>
<dbReference type="GO" id="GO:0009424">
    <property type="term" value="C:bacterial-type flagellum hook"/>
    <property type="evidence" value="ECO:0007669"/>
    <property type="project" value="InterPro"/>
</dbReference>
<dbReference type="InterPro" id="IPR013384">
    <property type="entry name" value="Flagell_FlgL"/>
</dbReference>
<name>A0A4Y6UXV7_SACBS</name>
<proteinExistence type="inferred from homology"/>
<dbReference type="OrthoDB" id="9758307at2"/>
<dbReference type="SUPFAM" id="SSF64518">
    <property type="entry name" value="Phase 1 flagellin"/>
    <property type="match status" value="1"/>
</dbReference>
<organism evidence="7 8">
    <name type="scientific">Saccharibacillus brassicae</name>
    <dbReference type="NCBI Taxonomy" id="2583377"/>
    <lineage>
        <taxon>Bacteria</taxon>
        <taxon>Bacillati</taxon>
        <taxon>Bacillota</taxon>
        <taxon>Bacilli</taxon>
        <taxon>Bacillales</taxon>
        <taxon>Paenibacillaceae</taxon>
        <taxon>Saccharibacillus</taxon>
    </lineage>
</organism>
<evidence type="ECO:0000313" key="8">
    <source>
        <dbReference type="Proteomes" id="UP000316968"/>
    </source>
</evidence>
<feature type="domain" description="Flagellin N-terminal" evidence="5">
    <location>
        <begin position="6"/>
        <end position="138"/>
    </location>
</feature>
<keyword evidence="7" id="KW-0966">Cell projection</keyword>
<reference evidence="7 8" key="1">
    <citation type="submission" date="2019-06" db="EMBL/GenBank/DDBJ databases">
        <title>Saccharibacillus brassicae sp. nov., an endophytic bacterium isolated from Chinese cabbage seeds (Brassica pekinensis).</title>
        <authorList>
            <person name="Jiang L."/>
            <person name="Lee J."/>
            <person name="Kim S.W."/>
        </authorList>
    </citation>
    <scope>NUCLEOTIDE SEQUENCE [LARGE SCALE GENOMIC DNA]</scope>
    <source>
        <strain evidence="8">KCTC 43072 / ATSA2</strain>
    </source>
</reference>